<dbReference type="SUPFAM" id="SSF51905">
    <property type="entry name" value="FAD/NAD(P)-binding domain"/>
    <property type="match status" value="1"/>
</dbReference>
<dbReference type="InterPro" id="IPR036188">
    <property type="entry name" value="FAD/NAD-bd_sf"/>
</dbReference>
<gene>
    <name evidence="3" type="ORF">Agub_g1494</name>
</gene>
<protein>
    <recommendedName>
        <fullName evidence="2">Amine oxidase domain-containing protein</fullName>
    </recommendedName>
</protein>
<feature type="region of interest" description="Disordered" evidence="1">
    <location>
        <begin position="1"/>
        <end position="72"/>
    </location>
</feature>
<dbReference type="InterPro" id="IPR002937">
    <property type="entry name" value="Amino_oxidase"/>
</dbReference>
<dbReference type="PANTHER" id="PTHR16128">
    <property type="entry name" value="FAD/NAD(P)-BINDING OXIDOREDUCTASE FAMILY PROTEIN"/>
    <property type="match status" value="1"/>
</dbReference>
<comment type="caution">
    <text evidence="3">The sequence shown here is derived from an EMBL/GenBank/DDBJ whole genome shotgun (WGS) entry which is preliminary data.</text>
</comment>
<feature type="compositionally biased region" description="Low complexity" evidence="1">
    <location>
        <begin position="39"/>
        <end position="52"/>
    </location>
</feature>
<keyword evidence="4" id="KW-1185">Reference proteome</keyword>
<feature type="domain" description="Amine oxidase" evidence="2">
    <location>
        <begin position="226"/>
        <end position="491"/>
    </location>
</feature>
<evidence type="ECO:0000259" key="2">
    <source>
        <dbReference type="Pfam" id="PF01593"/>
    </source>
</evidence>
<dbReference type="PANTHER" id="PTHR16128:SF8">
    <property type="entry name" value="EXPRESSED PROTEIN"/>
    <property type="match status" value="1"/>
</dbReference>
<dbReference type="Gene3D" id="3.50.50.60">
    <property type="entry name" value="FAD/NAD(P)-binding domain"/>
    <property type="match status" value="1"/>
</dbReference>
<dbReference type="Pfam" id="PF13450">
    <property type="entry name" value="NAD_binding_8"/>
    <property type="match status" value="1"/>
</dbReference>
<evidence type="ECO:0000313" key="3">
    <source>
        <dbReference type="EMBL" id="GFR40845.1"/>
    </source>
</evidence>
<proteinExistence type="predicted"/>
<sequence length="528" mass="56381">MHTFGTAGLSSQPQQHFNRKPEILGKPNRHGTMADNASRQQQRQQQQQQQQQRPERKQGSSRAPIPMDPVDKARRQMGYRNSWHRKDVDLASQVRWPEPLAPNPSVAIIGGGMSGLMCAQELARLGIKSTVFDTGKHGVGGRMATRAGGEASLRSGTACSLRQPGKPADQLGGLRFDHAAQFFTVTDPLFQAHVDRWLAAGAVQLWEGPVGSLHAPSGAFRLLPPQPRYVASGGMRALAQRLAEEVAQEGGGGGGGAGGRRREALVEIRRPVWVGKMQAVEGRGWELQGEGRSQGVYDAVVIAHNGKCANRLVGPTGAPLVAQQLMRLRLNAVWALMVAFDGPLPVPFEGAFVQGSSVLSWAANNTAKLGLRHTPESLQCWTLFSTNAFGQANKVPQEAIPADVADKVATEMLQALKESCVGSGSSSSSSLQWPRPVFTRVQLWGAALPLNSPGVPCILDPDSRVGVCGDWLSGGSLQAAAVSGITIARRIAGLRGQCGAEQLAPFRLGLEQPFTPLRGGCDIGEFPK</sequence>
<dbReference type="Gene3D" id="3.90.660.10">
    <property type="match status" value="1"/>
</dbReference>
<dbReference type="GO" id="GO:0016491">
    <property type="term" value="F:oxidoreductase activity"/>
    <property type="evidence" value="ECO:0007669"/>
    <property type="project" value="InterPro"/>
</dbReference>
<dbReference type="Proteomes" id="UP001054857">
    <property type="component" value="Unassembled WGS sequence"/>
</dbReference>
<dbReference type="AlphaFoldDB" id="A0AAD3DFH5"/>
<dbReference type="Pfam" id="PF01593">
    <property type="entry name" value="Amino_oxidase"/>
    <property type="match status" value="1"/>
</dbReference>
<organism evidence="3 4">
    <name type="scientific">Astrephomene gubernaculifera</name>
    <dbReference type="NCBI Taxonomy" id="47775"/>
    <lineage>
        <taxon>Eukaryota</taxon>
        <taxon>Viridiplantae</taxon>
        <taxon>Chlorophyta</taxon>
        <taxon>core chlorophytes</taxon>
        <taxon>Chlorophyceae</taxon>
        <taxon>CS clade</taxon>
        <taxon>Chlamydomonadales</taxon>
        <taxon>Astrephomenaceae</taxon>
        <taxon>Astrephomene</taxon>
    </lineage>
</organism>
<name>A0AAD3DFH5_9CHLO</name>
<accession>A0AAD3DFH5</accession>
<evidence type="ECO:0000256" key="1">
    <source>
        <dbReference type="SAM" id="MobiDB-lite"/>
    </source>
</evidence>
<dbReference type="EMBL" id="BMAR01000001">
    <property type="protein sequence ID" value="GFR40845.1"/>
    <property type="molecule type" value="Genomic_DNA"/>
</dbReference>
<reference evidence="3 4" key="1">
    <citation type="journal article" date="2021" name="Sci. Rep.">
        <title>Genome sequencing of the multicellular alga Astrephomene provides insights into convergent evolution of germ-soma differentiation.</title>
        <authorList>
            <person name="Yamashita S."/>
            <person name="Yamamoto K."/>
            <person name="Matsuzaki R."/>
            <person name="Suzuki S."/>
            <person name="Yamaguchi H."/>
            <person name="Hirooka S."/>
            <person name="Minakuchi Y."/>
            <person name="Miyagishima S."/>
            <person name="Kawachi M."/>
            <person name="Toyoda A."/>
            <person name="Nozaki H."/>
        </authorList>
    </citation>
    <scope>NUCLEOTIDE SEQUENCE [LARGE SCALE GENOMIC DNA]</scope>
    <source>
        <strain evidence="3 4">NIES-4017</strain>
    </source>
</reference>
<evidence type="ECO:0000313" key="4">
    <source>
        <dbReference type="Proteomes" id="UP001054857"/>
    </source>
</evidence>